<keyword evidence="2" id="KW-1185">Reference proteome</keyword>
<accession>A0A0D7A2H9</accession>
<reference evidence="1 2" key="1">
    <citation type="journal article" date="2015" name="Fungal Genet. Biol.">
        <title>Evolution of novel wood decay mechanisms in Agaricales revealed by the genome sequences of Fistulina hepatica and Cylindrobasidium torrendii.</title>
        <authorList>
            <person name="Floudas D."/>
            <person name="Held B.W."/>
            <person name="Riley R."/>
            <person name="Nagy L.G."/>
            <person name="Koehler G."/>
            <person name="Ransdell A.S."/>
            <person name="Younus H."/>
            <person name="Chow J."/>
            <person name="Chiniquy J."/>
            <person name="Lipzen A."/>
            <person name="Tritt A."/>
            <person name="Sun H."/>
            <person name="Haridas S."/>
            <person name="LaButti K."/>
            <person name="Ohm R.A."/>
            <person name="Kues U."/>
            <person name="Blanchette R.A."/>
            <person name="Grigoriev I.V."/>
            <person name="Minto R.E."/>
            <person name="Hibbett D.S."/>
        </authorList>
    </citation>
    <scope>NUCLEOTIDE SEQUENCE [LARGE SCALE GENOMIC DNA]</scope>
    <source>
        <strain evidence="1 2">ATCC 64428</strain>
    </source>
</reference>
<sequence>GIKLETLTQALAYRAIKYREKTKRPRTEMNLDRVSSAIETLTGRRPASEKIWRNLRNNDISKKCQELLYNAIHDIFFVGDKWLRDNMPIQYQARAFCQVHQCQQTEESMEHIVTTCAAPGQELIWSLTKQIWEMKGEAWPGKNYGLILGCMTIDFAKDESREEKLRKAGVQRFFRIIATEAFRLIWAIRCERVIAEKQHSEVEIHNRWLYRINARLHLDQALARKSTFGNHALRETVVKNTWRNTLLNEKNLSERWVREPGVLVGI</sequence>
<evidence type="ECO:0000313" key="2">
    <source>
        <dbReference type="Proteomes" id="UP000054144"/>
    </source>
</evidence>
<feature type="non-terminal residue" evidence="1">
    <location>
        <position position="266"/>
    </location>
</feature>
<organism evidence="1 2">
    <name type="scientific">Fistulina hepatica ATCC 64428</name>
    <dbReference type="NCBI Taxonomy" id="1128425"/>
    <lineage>
        <taxon>Eukaryota</taxon>
        <taxon>Fungi</taxon>
        <taxon>Dikarya</taxon>
        <taxon>Basidiomycota</taxon>
        <taxon>Agaricomycotina</taxon>
        <taxon>Agaricomycetes</taxon>
        <taxon>Agaricomycetidae</taxon>
        <taxon>Agaricales</taxon>
        <taxon>Fistulinaceae</taxon>
        <taxon>Fistulina</taxon>
    </lineage>
</organism>
<name>A0A0D7A2H9_9AGAR</name>
<gene>
    <name evidence="1" type="ORF">FISHEDRAFT_6462</name>
</gene>
<dbReference type="OrthoDB" id="2752996at2759"/>
<dbReference type="Proteomes" id="UP000054144">
    <property type="component" value="Unassembled WGS sequence"/>
</dbReference>
<proteinExistence type="predicted"/>
<protein>
    <recommendedName>
        <fullName evidence="3">Reverse transcriptase zinc-binding domain-containing protein</fullName>
    </recommendedName>
</protein>
<feature type="non-terminal residue" evidence="1">
    <location>
        <position position="1"/>
    </location>
</feature>
<evidence type="ECO:0000313" key="1">
    <source>
        <dbReference type="EMBL" id="KIY44925.1"/>
    </source>
</evidence>
<evidence type="ECO:0008006" key="3">
    <source>
        <dbReference type="Google" id="ProtNLM"/>
    </source>
</evidence>
<dbReference type="AlphaFoldDB" id="A0A0D7A2H9"/>
<dbReference type="EMBL" id="KN882064">
    <property type="protein sequence ID" value="KIY44925.1"/>
    <property type="molecule type" value="Genomic_DNA"/>
</dbReference>